<dbReference type="PROSITE" id="PS51707">
    <property type="entry name" value="CYTH"/>
    <property type="match status" value="1"/>
</dbReference>
<sequence>MREIEAKYRVADPAALLAALEAAGVALSAPAEQDDQAYAPPGWEFGMPKAGRAFARLRTQDGEHVLTAKTPAANPLEYVEHETAVADREQMHRVLLQFGYVPALRIVKTRRVGRAGEITVCVDELRGVGVFLEVELTVDDDRDGPGVQDRLDAWVRSLGADLERTTDGYDVLAHAAAAR</sequence>
<dbReference type="SMART" id="SM01118">
    <property type="entry name" value="CYTH"/>
    <property type="match status" value="1"/>
</dbReference>
<dbReference type="PANTHER" id="PTHR21028:SF2">
    <property type="entry name" value="CYTH DOMAIN-CONTAINING PROTEIN"/>
    <property type="match status" value="1"/>
</dbReference>
<dbReference type="InterPro" id="IPR008173">
    <property type="entry name" value="Adenylyl_cyclase_CyaB"/>
</dbReference>
<dbReference type="InterPro" id="IPR033469">
    <property type="entry name" value="CYTH-like_dom_sf"/>
</dbReference>
<dbReference type="Proteomes" id="UP000678016">
    <property type="component" value="Chromosome"/>
</dbReference>
<organism evidence="2 3">
    <name type="scientific">Nocardiopsis akebiae</name>
    <dbReference type="NCBI Taxonomy" id="2831968"/>
    <lineage>
        <taxon>Bacteria</taxon>
        <taxon>Bacillati</taxon>
        <taxon>Actinomycetota</taxon>
        <taxon>Actinomycetes</taxon>
        <taxon>Streptosporangiales</taxon>
        <taxon>Nocardiopsidaceae</taxon>
        <taxon>Nocardiopsis</taxon>
    </lineage>
</organism>
<dbReference type="RefSeq" id="WP_212644024.1">
    <property type="nucleotide sequence ID" value="NZ_CP074132.1"/>
</dbReference>
<dbReference type="SUPFAM" id="SSF55154">
    <property type="entry name" value="CYTH-like phosphatases"/>
    <property type="match status" value="1"/>
</dbReference>
<evidence type="ECO:0000313" key="2">
    <source>
        <dbReference type="EMBL" id="QUX31336.1"/>
    </source>
</evidence>
<feature type="domain" description="CYTH" evidence="1">
    <location>
        <begin position="1"/>
        <end position="179"/>
    </location>
</feature>
<evidence type="ECO:0000313" key="3">
    <source>
        <dbReference type="Proteomes" id="UP000678016"/>
    </source>
</evidence>
<gene>
    <name evidence="2" type="ORF">KGD83_13100</name>
</gene>
<accession>A0ABX8CA81</accession>
<name>A0ABX8CA81_9ACTN</name>
<proteinExistence type="predicted"/>
<reference evidence="3" key="1">
    <citation type="submission" date="2021-05" db="EMBL/GenBank/DDBJ databases">
        <title>Direct Submission.</title>
        <authorList>
            <person name="Li K."/>
            <person name="Gao J."/>
        </authorList>
    </citation>
    <scope>NUCLEOTIDE SEQUENCE [LARGE SCALE GENOMIC DNA]</scope>
    <source>
        <strain evidence="3">HDS12</strain>
    </source>
</reference>
<dbReference type="CDD" id="cd07890">
    <property type="entry name" value="CYTH-like_AC_IV-like"/>
    <property type="match status" value="1"/>
</dbReference>
<dbReference type="InterPro" id="IPR023577">
    <property type="entry name" value="CYTH_domain"/>
</dbReference>
<dbReference type="PANTHER" id="PTHR21028">
    <property type="entry name" value="SI:CH211-156B7.4"/>
    <property type="match status" value="1"/>
</dbReference>
<dbReference type="Gene3D" id="2.40.320.10">
    <property type="entry name" value="Hypothetical Protein Pfu-838710-001"/>
    <property type="match status" value="1"/>
</dbReference>
<protein>
    <submittedName>
        <fullName evidence="2">CYTH domain-containing protein</fullName>
    </submittedName>
</protein>
<evidence type="ECO:0000259" key="1">
    <source>
        <dbReference type="PROSITE" id="PS51707"/>
    </source>
</evidence>
<keyword evidence="3" id="KW-1185">Reference proteome</keyword>
<dbReference type="Pfam" id="PF01928">
    <property type="entry name" value="CYTH"/>
    <property type="match status" value="1"/>
</dbReference>
<dbReference type="EMBL" id="CP074132">
    <property type="protein sequence ID" value="QUX31336.1"/>
    <property type="molecule type" value="Genomic_DNA"/>
</dbReference>